<dbReference type="FunFam" id="3.40.50.10190:FF:000007">
    <property type="entry name" value="RNA polymerase II subunit A C-terminal domain phosphatase"/>
    <property type="match status" value="1"/>
</dbReference>
<feature type="compositionally biased region" description="Low complexity" evidence="10">
    <location>
        <begin position="768"/>
        <end position="777"/>
    </location>
</feature>
<dbReference type="Gene3D" id="3.40.50.10190">
    <property type="entry name" value="BRCT domain"/>
    <property type="match status" value="1"/>
</dbReference>
<dbReference type="GO" id="GO:0008420">
    <property type="term" value="F:RNA polymerase II CTD heptapeptide repeat phosphatase activity"/>
    <property type="evidence" value="ECO:0007669"/>
    <property type="project" value="UniProtKB-UniRule"/>
</dbReference>
<dbReference type="EC" id="3.1.3.16" evidence="2 9"/>
<reference evidence="13 14" key="1">
    <citation type="journal article" date="2017" name="PLoS Biol.">
        <title>The sea cucumber genome provides insights into morphological evolution and visceral regeneration.</title>
        <authorList>
            <person name="Zhang X."/>
            <person name="Sun L."/>
            <person name="Yuan J."/>
            <person name="Sun Y."/>
            <person name="Gao Y."/>
            <person name="Zhang L."/>
            <person name="Li S."/>
            <person name="Dai H."/>
            <person name="Hamel J.F."/>
            <person name="Liu C."/>
            <person name="Yu Y."/>
            <person name="Liu S."/>
            <person name="Lin W."/>
            <person name="Guo K."/>
            <person name="Jin S."/>
            <person name="Xu P."/>
            <person name="Storey K.B."/>
            <person name="Huan P."/>
            <person name="Zhang T."/>
            <person name="Zhou Y."/>
            <person name="Zhang J."/>
            <person name="Lin C."/>
            <person name="Li X."/>
            <person name="Xing L."/>
            <person name="Huo D."/>
            <person name="Sun M."/>
            <person name="Wang L."/>
            <person name="Mercier A."/>
            <person name="Li F."/>
            <person name="Yang H."/>
            <person name="Xiang J."/>
        </authorList>
    </citation>
    <scope>NUCLEOTIDE SEQUENCE [LARGE SCALE GENOMIC DNA]</scope>
    <source>
        <strain evidence="13">Shaxun</strain>
        <tissue evidence="13">Muscle</tissue>
    </source>
</reference>
<name>A0A2G8KGG6_STIJA</name>
<dbReference type="CDD" id="cd07521">
    <property type="entry name" value="HAD_FCP1-like"/>
    <property type="match status" value="1"/>
</dbReference>
<evidence type="ECO:0000256" key="4">
    <source>
        <dbReference type="ARBA" id="ARBA00022912"/>
    </source>
</evidence>
<feature type="compositionally biased region" description="Low complexity" evidence="10">
    <location>
        <begin position="423"/>
        <end position="432"/>
    </location>
</feature>
<dbReference type="SUPFAM" id="SSF52113">
    <property type="entry name" value="BRCT domain"/>
    <property type="match status" value="1"/>
</dbReference>
<feature type="compositionally biased region" description="Acidic residues" evidence="10">
    <location>
        <begin position="818"/>
        <end position="828"/>
    </location>
</feature>
<keyword evidence="3 9" id="KW-0378">Hydrolase</keyword>
<feature type="non-terminal residue" evidence="13">
    <location>
        <position position="1"/>
    </location>
</feature>
<dbReference type="STRING" id="307972.A0A2G8KGG6"/>
<dbReference type="InterPro" id="IPR023214">
    <property type="entry name" value="HAD_sf"/>
</dbReference>
<dbReference type="Gene3D" id="3.40.50.1000">
    <property type="entry name" value="HAD superfamily/HAD-like"/>
    <property type="match status" value="1"/>
</dbReference>
<feature type="compositionally biased region" description="Basic and acidic residues" evidence="10">
    <location>
        <begin position="475"/>
        <end position="495"/>
    </location>
</feature>
<dbReference type="InterPro" id="IPR058785">
    <property type="entry name" value="BSH_FCP1"/>
</dbReference>
<feature type="compositionally biased region" description="Basic and acidic residues" evidence="10">
    <location>
        <begin position="758"/>
        <end position="767"/>
    </location>
</feature>
<evidence type="ECO:0000259" key="12">
    <source>
        <dbReference type="PROSITE" id="PS50969"/>
    </source>
</evidence>
<evidence type="ECO:0000313" key="14">
    <source>
        <dbReference type="Proteomes" id="UP000230750"/>
    </source>
</evidence>
<feature type="compositionally biased region" description="Basic and acidic residues" evidence="10">
    <location>
        <begin position="433"/>
        <end position="446"/>
    </location>
</feature>
<comment type="function">
    <text evidence="9">This promotes the activity of RNA polymerase II.</text>
</comment>
<comment type="caution">
    <text evidence="13">The sequence shown here is derived from an EMBL/GenBank/DDBJ whole genome shotgun (WGS) entry which is preliminary data.</text>
</comment>
<organism evidence="13 14">
    <name type="scientific">Stichopus japonicus</name>
    <name type="common">Sea cucumber</name>
    <dbReference type="NCBI Taxonomy" id="307972"/>
    <lineage>
        <taxon>Eukaryota</taxon>
        <taxon>Metazoa</taxon>
        <taxon>Echinodermata</taxon>
        <taxon>Eleutherozoa</taxon>
        <taxon>Echinozoa</taxon>
        <taxon>Holothuroidea</taxon>
        <taxon>Aspidochirotacea</taxon>
        <taxon>Aspidochirotida</taxon>
        <taxon>Stichopodidae</taxon>
        <taxon>Apostichopus</taxon>
    </lineage>
</organism>
<keyword evidence="4" id="KW-0904">Protein phosphatase</keyword>
<gene>
    <name evidence="13" type="ORF">BSL78_16079</name>
</gene>
<feature type="compositionally biased region" description="Basic and acidic residues" evidence="10">
    <location>
        <begin position="526"/>
        <end position="542"/>
    </location>
</feature>
<dbReference type="InterPro" id="IPR036420">
    <property type="entry name" value="BRCT_dom_sf"/>
</dbReference>
<feature type="region of interest" description="Disordered" evidence="10">
    <location>
        <begin position="717"/>
        <end position="781"/>
    </location>
</feature>
<dbReference type="Pfam" id="PF03031">
    <property type="entry name" value="NIF"/>
    <property type="match status" value="1"/>
</dbReference>
<comment type="catalytic activity">
    <reaction evidence="8 9">
        <text>O-phospho-L-threonyl-[protein] + H2O = L-threonyl-[protein] + phosphate</text>
        <dbReference type="Rhea" id="RHEA:47004"/>
        <dbReference type="Rhea" id="RHEA-COMP:11060"/>
        <dbReference type="Rhea" id="RHEA-COMP:11605"/>
        <dbReference type="ChEBI" id="CHEBI:15377"/>
        <dbReference type="ChEBI" id="CHEBI:30013"/>
        <dbReference type="ChEBI" id="CHEBI:43474"/>
        <dbReference type="ChEBI" id="CHEBI:61977"/>
        <dbReference type="EC" id="3.1.3.16"/>
    </reaction>
</comment>
<dbReference type="InterPro" id="IPR036412">
    <property type="entry name" value="HAD-like_sf"/>
</dbReference>
<comment type="catalytic activity">
    <reaction evidence="7 9">
        <text>O-phospho-L-seryl-[protein] + H2O = L-seryl-[protein] + phosphate</text>
        <dbReference type="Rhea" id="RHEA:20629"/>
        <dbReference type="Rhea" id="RHEA-COMP:9863"/>
        <dbReference type="Rhea" id="RHEA-COMP:11604"/>
        <dbReference type="ChEBI" id="CHEBI:15377"/>
        <dbReference type="ChEBI" id="CHEBI:29999"/>
        <dbReference type="ChEBI" id="CHEBI:43474"/>
        <dbReference type="ChEBI" id="CHEBI:83421"/>
        <dbReference type="EC" id="3.1.3.16"/>
    </reaction>
</comment>
<dbReference type="Gene3D" id="1.10.287.10">
    <property type="entry name" value="S15/NS1, RNA-binding"/>
    <property type="match status" value="1"/>
</dbReference>
<feature type="domain" description="BRCT" evidence="11">
    <location>
        <begin position="614"/>
        <end position="716"/>
    </location>
</feature>
<feature type="region of interest" description="Disordered" evidence="10">
    <location>
        <begin position="807"/>
        <end position="900"/>
    </location>
</feature>
<accession>A0A2G8KGG6</accession>
<evidence type="ECO:0000256" key="7">
    <source>
        <dbReference type="ARBA" id="ARBA00047761"/>
    </source>
</evidence>
<dbReference type="NCBIfam" id="TIGR02250">
    <property type="entry name" value="FCP1_euk"/>
    <property type="match status" value="1"/>
</dbReference>
<dbReference type="InterPro" id="IPR001357">
    <property type="entry name" value="BRCT_dom"/>
</dbReference>
<evidence type="ECO:0000256" key="9">
    <source>
        <dbReference type="RuleBase" id="RU366066"/>
    </source>
</evidence>
<evidence type="ECO:0000256" key="3">
    <source>
        <dbReference type="ARBA" id="ARBA00022801"/>
    </source>
</evidence>
<dbReference type="InterPro" id="IPR004274">
    <property type="entry name" value="FCP1_dom"/>
</dbReference>
<dbReference type="PROSITE" id="PS50969">
    <property type="entry name" value="FCP1"/>
    <property type="match status" value="1"/>
</dbReference>
<dbReference type="InterPro" id="IPR011947">
    <property type="entry name" value="FCP1_euk"/>
</dbReference>
<comment type="subcellular location">
    <subcellularLocation>
        <location evidence="1 9">Nucleus</location>
    </subcellularLocation>
</comment>
<dbReference type="PANTHER" id="PTHR23081">
    <property type="entry name" value="RNA POLYMERASE II CTD PHOSPHATASE"/>
    <property type="match status" value="1"/>
</dbReference>
<evidence type="ECO:0000256" key="8">
    <source>
        <dbReference type="ARBA" id="ARBA00048336"/>
    </source>
</evidence>
<evidence type="ECO:0000256" key="1">
    <source>
        <dbReference type="ARBA" id="ARBA00004123"/>
    </source>
</evidence>
<dbReference type="AlphaFoldDB" id="A0A2G8KGG6"/>
<dbReference type="Pfam" id="PF00533">
    <property type="entry name" value="BRCT"/>
    <property type="match status" value="1"/>
</dbReference>
<proteinExistence type="predicted"/>
<feature type="domain" description="FCP1 homology" evidence="12">
    <location>
        <begin position="155"/>
        <end position="317"/>
    </location>
</feature>
<dbReference type="SMART" id="SM00577">
    <property type="entry name" value="CPDc"/>
    <property type="match status" value="1"/>
</dbReference>
<evidence type="ECO:0000313" key="13">
    <source>
        <dbReference type="EMBL" id="PIK47055.1"/>
    </source>
</evidence>
<evidence type="ECO:0000256" key="10">
    <source>
        <dbReference type="SAM" id="MobiDB-lite"/>
    </source>
</evidence>
<dbReference type="Pfam" id="PF26077">
    <property type="entry name" value="BSH_Fcp1"/>
    <property type="match status" value="1"/>
</dbReference>
<dbReference type="SUPFAM" id="SSF56784">
    <property type="entry name" value="HAD-like"/>
    <property type="match status" value="1"/>
</dbReference>
<keyword evidence="14" id="KW-1185">Reference proteome</keyword>
<sequence length="924" mass="102937">NFKMAAPLNEILWKGKTRCRIEKLKVKQGSHVSVGSLLVICAVLRENEEEKESEKPQIERLKSSLVGTVDCLYVKTGQTVDPGGLVMTVAPCNHPTVMKDMCADCGADLRVSQGKPGERIQHAAASVAMVHNIPELHVSKEVAFELAQLDVQSLLDNRKLVLIVDLDQTVIHTTMRHVKQDLPGVHHFQLMGLPWYHTKIRPGCKSFLEKLSERFQLHIFTMGSRPYAHTVARILDPDKKLFADRILSRDECFDPNSKTANLRSIFPTGDHMVCIIDDREDVWNFAPNLIHVKPYQYFGDTDDINIPPGFLPKGNSLNSIPDAGDEMGENPKDTLSKEVDDKSGKLEEVPDVNQASVEMKETEVVNEAKDISSGSMEDDDKLQSNEKVELCEKDGTSGKEKSKVDNIIADSTTGEESSWGNVIRKNINNNEAANKESRNKDQKEANDASQAASEVEDGEATGTSEVTSSTTGSEDSDKVTEGLGREGESVREKEGTQTQNADEATAEENVQDDAKEEGLGAKVVCKVKDDDGDRKENEKSKGEQPVAKLVEKEEKRDPKEEKTTSQDDDCFDDYLLYLEEILMKIHKKFFTVRDHFMVKRKDFVPDVKVIVPSLRKKALVGVTITFSGVFPRNLPPEEYRLWNVAISLGASVSREFVAKSKSEDSSTWTTHVIAAKAGTSKVHMARKAHNVCVVTPQWLLACWERWERVDERLFPLPKSPVSQSTSGSGRSTPTSESEPQSLPKTSLDSSKKQITFPERTKPIEKKSGSNNNENNSKQLPLSFCDDYNPLYSISEQEIKAMDQEVEDIFRESSSSNESDSDDPEEEVSIDSPSGQSLGSFTQDLPSSSDESLTAESPRGWKRKRSESGSDSDDERKDCLEEDSNSAPSDDHWTTDEERDEMADAIDDLLTYSTTARSFSTHMPK</sequence>
<keyword evidence="5 9" id="KW-0539">Nucleus</keyword>
<evidence type="ECO:0000256" key="5">
    <source>
        <dbReference type="ARBA" id="ARBA00023242"/>
    </source>
</evidence>
<feature type="compositionally biased region" description="Basic and acidic residues" evidence="10">
    <location>
        <begin position="358"/>
        <end position="370"/>
    </location>
</feature>
<feature type="compositionally biased region" description="Low complexity" evidence="10">
    <location>
        <begin position="461"/>
        <end position="473"/>
    </location>
</feature>
<protein>
    <recommendedName>
        <fullName evidence="6 9">RNA polymerase II subunit A C-terminal domain phosphatase</fullName>
        <ecNumber evidence="2 9">3.1.3.16</ecNumber>
    </recommendedName>
</protein>
<evidence type="ECO:0000256" key="6">
    <source>
        <dbReference type="ARBA" id="ARBA00040602"/>
    </source>
</evidence>
<feature type="region of interest" description="Disordered" evidence="10">
    <location>
        <begin position="313"/>
        <end position="566"/>
    </location>
</feature>
<feature type="compositionally biased region" description="Polar residues" evidence="10">
    <location>
        <begin position="834"/>
        <end position="854"/>
    </location>
</feature>
<feature type="compositionally biased region" description="Low complexity" evidence="10">
    <location>
        <begin position="719"/>
        <end position="739"/>
    </location>
</feature>
<dbReference type="GO" id="GO:0005634">
    <property type="term" value="C:nucleus"/>
    <property type="evidence" value="ECO:0007669"/>
    <property type="project" value="UniProtKB-SubCell"/>
</dbReference>
<feature type="compositionally biased region" description="Basic and acidic residues" evidence="10">
    <location>
        <begin position="549"/>
        <end position="565"/>
    </location>
</feature>
<dbReference type="EMBL" id="MRZV01000605">
    <property type="protein sequence ID" value="PIK47055.1"/>
    <property type="molecule type" value="Genomic_DNA"/>
</dbReference>
<dbReference type="CDD" id="cd17729">
    <property type="entry name" value="BRCT_CTDP1"/>
    <property type="match status" value="1"/>
</dbReference>
<dbReference type="OrthoDB" id="10249888at2759"/>
<dbReference type="SMART" id="SM00292">
    <property type="entry name" value="BRCT"/>
    <property type="match status" value="1"/>
</dbReference>
<dbReference type="InterPro" id="IPR039189">
    <property type="entry name" value="Fcp1"/>
</dbReference>
<dbReference type="PROSITE" id="PS50172">
    <property type="entry name" value="BRCT"/>
    <property type="match status" value="1"/>
</dbReference>
<feature type="compositionally biased region" description="Polar residues" evidence="10">
    <location>
        <begin position="409"/>
        <end position="420"/>
    </location>
</feature>
<dbReference type="Gene3D" id="2.40.50.100">
    <property type="match status" value="1"/>
</dbReference>
<feature type="compositionally biased region" description="Basic and acidic residues" evidence="10">
    <location>
        <begin position="381"/>
        <end position="404"/>
    </location>
</feature>
<feature type="compositionally biased region" description="Basic and acidic residues" evidence="10">
    <location>
        <begin position="329"/>
        <end position="348"/>
    </location>
</feature>
<evidence type="ECO:0000259" key="11">
    <source>
        <dbReference type="PROSITE" id="PS50172"/>
    </source>
</evidence>
<evidence type="ECO:0000256" key="2">
    <source>
        <dbReference type="ARBA" id="ARBA00013081"/>
    </source>
</evidence>
<dbReference type="Proteomes" id="UP000230750">
    <property type="component" value="Unassembled WGS sequence"/>
</dbReference>
<dbReference type="PANTHER" id="PTHR23081:SF36">
    <property type="entry name" value="RNA POLYMERASE II SUBUNIT A C-TERMINAL DOMAIN PHOSPHATASE"/>
    <property type="match status" value="1"/>
</dbReference>